<gene>
    <name evidence="2" type="ORF">PAXINDRAFT_21912</name>
</gene>
<accession>A0A0C9TC04</accession>
<feature type="transmembrane region" description="Helical" evidence="1">
    <location>
        <begin position="6"/>
        <end position="29"/>
    </location>
</feature>
<name>A0A0C9TC04_PAXIN</name>
<keyword evidence="1" id="KW-0472">Membrane</keyword>
<keyword evidence="1" id="KW-1133">Transmembrane helix</keyword>
<dbReference type="HOGENOM" id="CLU_2159174_0_0_1"/>
<evidence type="ECO:0000313" key="2">
    <source>
        <dbReference type="EMBL" id="KIJ04796.1"/>
    </source>
</evidence>
<dbReference type="AlphaFoldDB" id="A0A0C9TC04"/>
<reference evidence="3" key="2">
    <citation type="submission" date="2015-01" db="EMBL/GenBank/DDBJ databases">
        <title>Evolutionary Origins and Diversification of the Mycorrhizal Mutualists.</title>
        <authorList>
            <consortium name="DOE Joint Genome Institute"/>
            <consortium name="Mycorrhizal Genomics Consortium"/>
            <person name="Kohler A."/>
            <person name="Kuo A."/>
            <person name="Nagy L.G."/>
            <person name="Floudas D."/>
            <person name="Copeland A."/>
            <person name="Barry K.W."/>
            <person name="Cichocki N."/>
            <person name="Veneault-Fourrey C."/>
            <person name="LaButti K."/>
            <person name="Lindquist E.A."/>
            <person name="Lipzen A."/>
            <person name="Lundell T."/>
            <person name="Morin E."/>
            <person name="Murat C."/>
            <person name="Riley R."/>
            <person name="Ohm R."/>
            <person name="Sun H."/>
            <person name="Tunlid A."/>
            <person name="Henrissat B."/>
            <person name="Grigoriev I.V."/>
            <person name="Hibbett D.S."/>
            <person name="Martin F."/>
        </authorList>
    </citation>
    <scope>NUCLEOTIDE SEQUENCE [LARGE SCALE GENOMIC DNA]</scope>
    <source>
        <strain evidence="3">ATCC 200175</strain>
    </source>
</reference>
<organism evidence="2 3">
    <name type="scientific">Paxillus involutus ATCC 200175</name>
    <dbReference type="NCBI Taxonomy" id="664439"/>
    <lineage>
        <taxon>Eukaryota</taxon>
        <taxon>Fungi</taxon>
        <taxon>Dikarya</taxon>
        <taxon>Basidiomycota</taxon>
        <taxon>Agaricomycotina</taxon>
        <taxon>Agaricomycetes</taxon>
        <taxon>Agaricomycetidae</taxon>
        <taxon>Boletales</taxon>
        <taxon>Paxilineae</taxon>
        <taxon>Paxillaceae</taxon>
        <taxon>Paxillus</taxon>
    </lineage>
</organism>
<evidence type="ECO:0000313" key="3">
    <source>
        <dbReference type="Proteomes" id="UP000053647"/>
    </source>
</evidence>
<sequence length="111" mass="12537">MPREFPFLASSSVAVPKAILILILIQTFLDYYYKVKKLRTPPSTHQILSPSPAPLTPLPSAFCQVFIDQKVSNLRTSLSISTTFSPSSPLFPLFNYKLSTIYCFLSSLKYR</sequence>
<keyword evidence="1" id="KW-0812">Transmembrane</keyword>
<protein>
    <submittedName>
        <fullName evidence="2">Uncharacterized protein</fullName>
    </submittedName>
</protein>
<evidence type="ECO:0000256" key="1">
    <source>
        <dbReference type="SAM" id="Phobius"/>
    </source>
</evidence>
<keyword evidence="3" id="KW-1185">Reference proteome</keyword>
<dbReference type="EMBL" id="KN821504">
    <property type="protein sequence ID" value="KIJ04796.1"/>
    <property type="molecule type" value="Genomic_DNA"/>
</dbReference>
<proteinExistence type="predicted"/>
<reference evidence="2 3" key="1">
    <citation type="submission" date="2014-06" db="EMBL/GenBank/DDBJ databases">
        <authorList>
            <consortium name="DOE Joint Genome Institute"/>
            <person name="Kuo A."/>
            <person name="Kohler A."/>
            <person name="Nagy L.G."/>
            <person name="Floudas D."/>
            <person name="Copeland A."/>
            <person name="Barry K.W."/>
            <person name="Cichocki N."/>
            <person name="Veneault-Fourrey C."/>
            <person name="LaButti K."/>
            <person name="Lindquist E.A."/>
            <person name="Lipzen A."/>
            <person name="Lundell T."/>
            <person name="Morin E."/>
            <person name="Murat C."/>
            <person name="Sun H."/>
            <person name="Tunlid A."/>
            <person name="Henrissat B."/>
            <person name="Grigoriev I.V."/>
            <person name="Hibbett D.S."/>
            <person name="Martin F."/>
            <person name="Nordberg H.P."/>
            <person name="Cantor M.N."/>
            <person name="Hua S.X."/>
        </authorList>
    </citation>
    <scope>NUCLEOTIDE SEQUENCE [LARGE SCALE GENOMIC DNA]</scope>
    <source>
        <strain evidence="2 3">ATCC 200175</strain>
    </source>
</reference>
<dbReference type="Proteomes" id="UP000053647">
    <property type="component" value="Unassembled WGS sequence"/>
</dbReference>